<sequence>MWSEQVPQDWSAALIQAMDALAAHSIWGMATVIAIDLSGRQHGAVLPGTQGTALRPCILWNDECAARKCVEIAHRFPGSRLNRAGGDGDLFD</sequence>
<dbReference type="GO" id="GO:0016301">
    <property type="term" value="F:kinase activity"/>
    <property type="evidence" value="ECO:0007669"/>
    <property type="project" value="InterPro"/>
</dbReference>
<name>A0A4P5NKW6_9PROT</name>
<evidence type="ECO:0000259" key="1">
    <source>
        <dbReference type="Pfam" id="PF00370"/>
    </source>
</evidence>
<dbReference type="Pfam" id="PF00370">
    <property type="entry name" value="FGGY_N"/>
    <property type="match status" value="1"/>
</dbReference>
<evidence type="ECO:0000313" key="2">
    <source>
        <dbReference type="EMBL" id="GCE82003.1"/>
    </source>
</evidence>
<protein>
    <recommendedName>
        <fullName evidence="1">Carbohydrate kinase FGGY N-terminal domain-containing protein</fullName>
    </recommendedName>
</protein>
<feature type="domain" description="Carbohydrate kinase FGGY N-terminal" evidence="1">
    <location>
        <begin position="2"/>
        <end position="74"/>
    </location>
</feature>
<dbReference type="OrthoDB" id="9805576at2"/>
<accession>A0A4P5NKW6</accession>
<dbReference type="InterPro" id="IPR043129">
    <property type="entry name" value="ATPase_NBD"/>
</dbReference>
<gene>
    <name evidence="2" type="ORF">MSKU9_0144</name>
</gene>
<comment type="caution">
    <text evidence="2">The sequence shown here is derived from an EMBL/GenBank/DDBJ whole genome shotgun (WGS) entry which is preliminary data.</text>
</comment>
<dbReference type="RefSeq" id="WP_141259451.1">
    <property type="nucleotide sequence ID" value="NZ_BDLU01000004.1"/>
</dbReference>
<evidence type="ECO:0000313" key="3">
    <source>
        <dbReference type="Proteomes" id="UP000315095"/>
    </source>
</evidence>
<dbReference type="InterPro" id="IPR018484">
    <property type="entry name" value="FGGY_N"/>
</dbReference>
<dbReference type="Proteomes" id="UP000315095">
    <property type="component" value="Unassembled WGS sequence"/>
</dbReference>
<dbReference type="GO" id="GO:0005975">
    <property type="term" value="P:carbohydrate metabolic process"/>
    <property type="evidence" value="ECO:0007669"/>
    <property type="project" value="InterPro"/>
</dbReference>
<proteinExistence type="predicted"/>
<keyword evidence="3" id="KW-1185">Reference proteome</keyword>
<dbReference type="SUPFAM" id="SSF53067">
    <property type="entry name" value="Actin-like ATPase domain"/>
    <property type="match status" value="1"/>
</dbReference>
<reference evidence="3" key="1">
    <citation type="submission" date="2017-01" db="EMBL/GenBank/DDBJ databases">
        <title>Komagataeibacter sp. MSKU9 whole genome sequencing project.</title>
        <authorList>
            <person name="Matsutani M."/>
            <person name="Naloka K."/>
            <person name="Theeragool G."/>
            <person name="Yakushi T."/>
            <person name="Matsushita K."/>
        </authorList>
    </citation>
    <scope>NUCLEOTIDE SEQUENCE [LARGE SCALE GENOMIC DNA]</scope>
    <source>
        <strain evidence="3">MSKU9</strain>
    </source>
</reference>
<dbReference type="AlphaFoldDB" id="A0A4P5NKW6"/>
<organism evidence="2 3">
    <name type="scientific">Komagataeibacter diospyri</name>
    <dbReference type="NCBI Taxonomy" id="1932662"/>
    <lineage>
        <taxon>Bacteria</taxon>
        <taxon>Pseudomonadati</taxon>
        <taxon>Pseudomonadota</taxon>
        <taxon>Alphaproteobacteria</taxon>
        <taxon>Acetobacterales</taxon>
        <taxon>Acetobacteraceae</taxon>
        <taxon>Komagataeibacter</taxon>
    </lineage>
</organism>
<dbReference type="Gene3D" id="3.30.420.40">
    <property type="match status" value="1"/>
</dbReference>
<dbReference type="EMBL" id="BDLU01000004">
    <property type="protein sequence ID" value="GCE82003.1"/>
    <property type="molecule type" value="Genomic_DNA"/>
</dbReference>